<name>A0A194QKG0_PAPMA</name>
<organism evidence="1 2">
    <name type="scientific">Papilio machaon</name>
    <name type="common">Old World swallowtail butterfly</name>
    <dbReference type="NCBI Taxonomy" id="76193"/>
    <lineage>
        <taxon>Eukaryota</taxon>
        <taxon>Metazoa</taxon>
        <taxon>Ecdysozoa</taxon>
        <taxon>Arthropoda</taxon>
        <taxon>Hexapoda</taxon>
        <taxon>Insecta</taxon>
        <taxon>Pterygota</taxon>
        <taxon>Neoptera</taxon>
        <taxon>Endopterygota</taxon>
        <taxon>Lepidoptera</taxon>
        <taxon>Glossata</taxon>
        <taxon>Ditrysia</taxon>
        <taxon>Papilionoidea</taxon>
        <taxon>Papilionidae</taxon>
        <taxon>Papilioninae</taxon>
        <taxon>Papilio</taxon>
    </lineage>
</organism>
<dbReference type="Proteomes" id="UP000053240">
    <property type="component" value="Unassembled WGS sequence"/>
</dbReference>
<proteinExistence type="predicted"/>
<keyword evidence="2" id="KW-1185">Reference proteome</keyword>
<evidence type="ECO:0000313" key="2">
    <source>
        <dbReference type="Proteomes" id="UP000053240"/>
    </source>
</evidence>
<dbReference type="InParanoid" id="A0A194QKG0"/>
<reference evidence="1 2" key="1">
    <citation type="journal article" date="2015" name="Nat. Commun.">
        <title>Outbred genome sequencing and CRISPR/Cas9 gene editing in butterflies.</title>
        <authorList>
            <person name="Li X."/>
            <person name="Fan D."/>
            <person name="Zhang W."/>
            <person name="Liu G."/>
            <person name="Zhang L."/>
            <person name="Zhao L."/>
            <person name="Fang X."/>
            <person name="Chen L."/>
            <person name="Dong Y."/>
            <person name="Chen Y."/>
            <person name="Ding Y."/>
            <person name="Zhao R."/>
            <person name="Feng M."/>
            <person name="Zhu Y."/>
            <person name="Feng Y."/>
            <person name="Jiang X."/>
            <person name="Zhu D."/>
            <person name="Xiang H."/>
            <person name="Feng X."/>
            <person name="Li S."/>
            <person name="Wang J."/>
            <person name="Zhang G."/>
            <person name="Kronforst M.R."/>
            <person name="Wang W."/>
        </authorList>
    </citation>
    <scope>NUCLEOTIDE SEQUENCE [LARGE SCALE GENOMIC DNA]</scope>
    <source>
        <strain evidence="1">Ya'a_city_454_Pm</strain>
        <tissue evidence="1">Whole body</tissue>
    </source>
</reference>
<dbReference type="AlphaFoldDB" id="A0A194QKG0"/>
<gene>
    <name evidence="1" type="ORF">RR48_14500</name>
</gene>
<accession>A0A194QKG0</accession>
<evidence type="ECO:0000313" key="1">
    <source>
        <dbReference type="EMBL" id="KPJ06058.1"/>
    </source>
</evidence>
<dbReference type="EMBL" id="KQ461198">
    <property type="protein sequence ID" value="KPJ06058.1"/>
    <property type="molecule type" value="Genomic_DNA"/>
</dbReference>
<protein>
    <submittedName>
        <fullName evidence="1">Uncharacterized protein</fullName>
    </submittedName>
</protein>
<sequence>MKPHLLIVIIQTGQIKPENLSFYAINVNQDSRQRTVKGIGIGSISGTAYLDSCTNTSVASYKLYVCLKQAGYQFAEQRATVTGRRDQAEADNLLSEDTGVGFIQDAGMVLNIPQLTWHFIDDPDMIYELQEEDAIETTMTQVDAVK</sequence>